<dbReference type="EMBL" id="MN740613">
    <property type="protein sequence ID" value="QHU35832.1"/>
    <property type="molecule type" value="Genomic_DNA"/>
</dbReference>
<sequence>MSHLNTYLQDKLTKYHKYNSRANELLGLLSSVSNELVSGQTNKLTNVMVVLDGGSIRDRLKSAREKLGSTGKSLTNKISSMKNKLSPGSKKASPAARSPKSPKSPKSTRSPKSQSPKSKRFFFTKGSKKTSSPGTQASSSGDIQEDLNAIVDIITEIQSINLQDIETGITNIMSNLKSTGDNSNTEIQKLQSQLADVKTQIGKIRTQAATTRTQLADKVQKTLQLM</sequence>
<name>A0A6C0M2X8_9ZZZZ</name>
<feature type="compositionally biased region" description="Polar residues" evidence="2">
    <location>
        <begin position="70"/>
        <end position="83"/>
    </location>
</feature>
<feature type="compositionally biased region" description="Low complexity" evidence="2">
    <location>
        <begin position="86"/>
        <end position="116"/>
    </location>
</feature>
<protein>
    <submittedName>
        <fullName evidence="3">Uncharacterized protein</fullName>
    </submittedName>
</protein>
<feature type="region of interest" description="Disordered" evidence="2">
    <location>
        <begin position="65"/>
        <end position="143"/>
    </location>
</feature>
<reference evidence="3" key="1">
    <citation type="journal article" date="2020" name="Nature">
        <title>Giant virus diversity and host interactions through global metagenomics.</title>
        <authorList>
            <person name="Schulz F."/>
            <person name="Roux S."/>
            <person name="Paez-Espino D."/>
            <person name="Jungbluth S."/>
            <person name="Walsh D.A."/>
            <person name="Denef V.J."/>
            <person name="McMahon K.D."/>
            <person name="Konstantinidis K.T."/>
            <person name="Eloe-Fadrosh E.A."/>
            <person name="Kyrpides N.C."/>
            <person name="Woyke T."/>
        </authorList>
    </citation>
    <scope>NUCLEOTIDE SEQUENCE</scope>
    <source>
        <strain evidence="3">GVMAG-S-1035085-51</strain>
    </source>
</reference>
<evidence type="ECO:0000256" key="1">
    <source>
        <dbReference type="SAM" id="Coils"/>
    </source>
</evidence>
<evidence type="ECO:0000256" key="2">
    <source>
        <dbReference type="SAM" id="MobiDB-lite"/>
    </source>
</evidence>
<organism evidence="3">
    <name type="scientific">viral metagenome</name>
    <dbReference type="NCBI Taxonomy" id="1070528"/>
    <lineage>
        <taxon>unclassified sequences</taxon>
        <taxon>metagenomes</taxon>
        <taxon>organismal metagenomes</taxon>
    </lineage>
</organism>
<feature type="compositionally biased region" description="Basic residues" evidence="2">
    <location>
        <begin position="117"/>
        <end position="128"/>
    </location>
</feature>
<evidence type="ECO:0000313" key="3">
    <source>
        <dbReference type="EMBL" id="QHU35832.1"/>
    </source>
</evidence>
<dbReference type="AlphaFoldDB" id="A0A6C0M2X8"/>
<feature type="coiled-coil region" evidence="1">
    <location>
        <begin position="180"/>
        <end position="207"/>
    </location>
</feature>
<feature type="compositionally biased region" description="Polar residues" evidence="2">
    <location>
        <begin position="129"/>
        <end position="142"/>
    </location>
</feature>
<accession>A0A6C0M2X8</accession>
<keyword evidence="1" id="KW-0175">Coiled coil</keyword>
<proteinExistence type="predicted"/>